<evidence type="ECO:0000313" key="3">
    <source>
        <dbReference type="Proteomes" id="UP000271974"/>
    </source>
</evidence>
<dbReference type="AlphaFoldDB" id="A0A433SS70"/>
<proteinExistence type="predicted"/>
<dbReference type="OrthoDB" id="6071317at2759"/>
<feature type="transmembrane region" description="Helical" evidence="1">
    <location>
        <begin position="206"/>
        <end position="228"/>
    </location>
</feature>
<organism evidence="2 3">
    <name type="scientific">Elysia chlorotica</name>
    <name type="common">Eastern emerald elysia</name>
    <name type="synonym">Sea slug</name>
    <dbReference type="NCBI Taxonomy" id="188477"/>
    <lineage>
        <taxon>Eukaryota</taxon>
        <taxon>Metazoa</taxon>
        <taxon>Spiralia</taxon>
        <taxon>Lophotrochozoa</taxon>
        <taxon>Mollusca</taxon>
        <taxon>Gastropoda</taxon>
        <taxon>Heterobranchia</taxon>
        <taxon>Euthyneura</taxon>
        <taxon>Panpulmonata</taxon>
        <taxon>Sacoglossa</taxon>
        <taxon>Placobranchoidea</taxon>
        <taxon>Plakobranchidae</taxon>
        <taxon>Elysia</taxon>
    </lineage>
</organism>
<feature type="transmembrane region" description="Helical" evidence="1">
    <location>
        <begin position="118"/>
        <end position="136"/>
    </location>
</feature>
<dbReference type="Proteomes" id="UP000271974">
    <property type="component" value="Unassembled WGS sequence"/>
</dbReference>
<gene>
    <name evidence="2" type="ORF">EGW08_020120</name>
</gene>
<keyword evidence="3" id="KW-1185">Reference proteome</keyword>
<feature type="transmembrane region" description="Helical" evidence="1">
    <location>
        <begin position="366"/>
        <end position="386"/>
    </location>
</feature>
<keyword evidence="1" id="KW-1133">Transmembrane helix</keyword>
<feature type="transmembrane region" description="Helical" evidence="1">
    <location>
        <begin position="392"/>
        <end position="414"/>
    </location>
</feature>
<comment type="caution">
    <text evidence="2">The sequence shown here is derived from an EMBL/GenBank/DDBJ whole genome shotgun (WGS) entry which is preliminary data.</text>
</comment>
<protein>
    <submittedName>
        <fullName evidence="2">Uncharacterized protein</fullName>
    </submittedName>
</protein>
<reference evidence="2 3" key="1">
    <citation type="submission" date="2019-01" db="EMBL/GenBank/DDBJ databases">
        <title>A draft genome assembly of the solar-powered sea slug Elysia chlorotica.</title>
        <authorList>
            <person name="Cai H."/>
            <person name="Li Q."/>
            <person name="Fang X."/>
            <person name="Li J."/>
            <person name="Curtis N.E."/>
            <person name="Altenburger A."/>
            <person name="Shibata T."/>
            <person name="Feng M."/>
            <person name="Maeda T."/>
            <person name="Schwartz J.A."/>
            <person name="Shigenobu S."/>
            <person name="Lundholm N."/>
            <person name="Nishiyama T."/>
            <person name="Yang H."/>
            <person name="Hasebe M."/>
            <person name="Li S."/>
            <person name="Pierce S.K."/>
            <person name="Wang J."/>
        </authorList>
    </citation>
    <scope>NUCLEOTIDE SEQUENCE [LARGE SCALE GENOMIC DNA]</scope>
    <source>
        <strain evidence="2">EC2010</strain>
        <tissue evidence="2">Whole organism of an adult</tissue>
    </source>
</reference>
<sequence length="565" mass="64191">MGISFFTTTHIFNQTITQPSHPDIDLDLDLDLDLYSGLDLSFFQHKPNQSVDDSYTKDVLNENIDNNMIDYTFYKKETHLMRISNIASACFLVVGVVSNALALEVLNTVALDRTSFRTYMQWVCSYHLVSLMLSIIRQQTLLLDFEDIEGDAASSRFLRCAGMLWANMEIDHCINASLLLLVWNRIRAQRNLDKTDSEVSALRNPILLNVSALLLAMAPTSSYIKAYIHDAQKYNMTMCSFSFIHMYGSPNLQVPQIYRVVAVEEMLLFASLVILLVEIILRAIRDKRAHHWRLPPTTVRLSDEIYPEPSESELSNAVSGMLDYTMPSIYKARVKTATAARSTPDTSTVSSIFDEMWNKSMSSMTVVYMVTYFFMGMPKRILPYFLFHRTEFPLIMIVSLLRQAFQAGTLLFLYMGSKLIRHTVTDLTAQLNSMQYTSSSNLFAPNLSKKSRSNRWFDASSKSTAWSESTAMAKSSIAIDHRLPSMTKSMRATFAAEKAYENRSVNPSLLNLSLRMDRIELGLDKNEIIKRPTIVLAKKSQLPHISHESIAGQQNFFWSGKGSDV</sequence>
<keyword evidence="1" id="KW-0472">Membrane</keyword>
<feature type="transmembrane region" description="Helical" evidence="1">
    <location>
        <begin position="83"/>
        <end position="106"/>
    </location>
</feature>
<evidence type="ECO:0000256" key="1">
    <source>
        <dbReference type="SAM" id="Phobius"/>
    </source>
</evidence>
<accession>A0A433SS70</accession>
<dbReference type="EMBL" id="RQTK01001110">
    <property type="protein sequence ID" value="RUS72121.1"/>
    <property type="molecule type" value="Genomic_DNA"/>
</dbReference>
<evidence type="ECO:0000313" key="2">
    <source>
        <dbReference type="EMBL" id="RUS72121.1"/>
    </source>
</evidence>
<name>A0A433SS70_ELYCH</name>
<keyword evidence="1" id="KW-0812">Transmembrane</keyword>
<feature type="transmembrane region" description="Helical" evidence="1">
    <location>
        <begin position="266"/>
        <end position="284"/>
    </location>
</feature>